<dbReference type="InterPro" id="IPR050985">
    <property type="entry name" value="Alpha-glycosidase_related"/>
</dbReference>
<reference evidence="10" key="1">
    <citation type="journal article" date="2020" name="mSystems">
        <title>Genome- and Community-Level Interaction Insights into Carbon Utilization and Element Cycling Functions of Hydrothermarchaeota in Hydrothermal Sediment.</title>
        <authorList>
            <person name="Zhou Z."/>
            <person name="Liu Y."/>
            <person name="Xu W."/>
            <person name="Pan J."/>
            <person name="Luo Z.H."/>
            <person name="Li M."/>
        </authorList>
    </citation>
    <scope>NUCLEOTIDE SEQUENCE [LARGE SCALE GENOMIC DNA]</scope>
    <source>
        <strain evidence="10">SpSt-573</strain>
    </source>
</reference>
<dbReference type="GO" id="GO:0030246">
    <property type="term" value="F:carbohydrate binding"/>
    <property type="evidence" value="ECO:0007669"/>
    <property type="project" value="InterPro"/>
</dbReference>
<evidence type="ECO:0000256" key="3">
    <source>
        <dbReference type="ARBA" id="ARBA00023295"/>
    </source>
</evidence>
<dbReference type="GO" id="GO:0061634">
    <property type="term" value="F:alpha-D-xyloside xylohydrolase"/>
    <property type="evidence" value="ECO:0007669"/>
    <property type="project" value="UniProtKB-EC"/>
</dbReference>
<evidence type="ECO:0000259" key="8">
    <source>
        <dbReference type="Pfam" id="PF13802"/>
    </source>
</evidence>
<dbReference type="AlphaFoldDB" id="A0A7C4KFN3"/>
<accession>A0A7C4KFN3</accession>
<gene>
    <name evidence="10" type="primary">yicI</name>
    <name evidence="10" type="ORF">ENT37_01550</name>
</gene>
<dbReference type="InterPro" id="IPR025887">
    <property type="entry name" value="Glyco_hydro_31_N_dom"/>
</dbReference>
<evidence type="ECO:0000256" key="5">
    <source>
        <dbReference type="ARBA" id="ARBA00066962"/>
    </source>
</evidence>
<dbReference type="InterPro" id="IPR048395">
    <property type="entry name" value="Glyco_hydro_31_C"/>
</dbReference>
<dbReference type="Gene3D" id="3.20.20.80">
    <property type="entry name" value="Glycosidases"/>
    <property type="match status" value="1"/>
</dbReference>
<dbReference type="Pfam" id="PF21365">
    <property type="entry name" value="Glyco_hydro_31_3rd"/>
    <property type="match status" value="1"/>
</dbReference>
<dbReference type="Gene3D" id="2.60.40.1180">
    <property type="entry name" value="Golgi alpha-mannosidase II"/>
    <property type="match status" value="2"/>
</dbReference>
<dbReference type="SUPFAM" id="SSF51445">
    <property type="entry name" value="(Trans)glycosidases"/>
    <property type="match status" value="1"/>
</dbReference>
<feature type="domain" description="Glycoside hydrolase family 31 N-terminal" evidence="8">
    <location>
        <begin position="55"/>
        <end position="215"/>
    </location>
</feature>
<evidence type="ECO:0000259" key="9">
    <source>
        <dbReference type="Pfam" id="PF21365"/>
    </source>
</evidence>
<name>A0A7C4KFN3_9CHLR</name>
<sequence>MKFTDGYWQIRPGVTPYWPVQVHEVVVEPGGLTVYGPTRRLNHRGDTLNQALLTVQFSSPMPNVIRVKLFHHKGVRQRRPEFELKPQPQHEVVVRDDDQAATLTSGRLTVRVEKAGDWRIDFLDGDRPVTSSGWRAMGIMDTPEGRFITEQLNLGVGECVYGLGERFTAFVKNGQVVDLWNEDGGTSSEQAYKNIPFYMTNRGYGVFINHPERVSLEVASEKVERVQFSVPGESLEYFLIYGPTPKEVLERYTALTGRPALPPAWSFGLWLTTSFTTSYDEQTVNEFIQGMAERNIPLHVFHYDCFWMKEFHWVNFEWDRRVFPDPEGMLRRLKERGLHICVWINPYIAQRSALFDEGMEKGYLLRRPNGDVWQWDMWQSGMALVDFTNPEARRWYGDKLRALLDMGVDCFKTDFGERIPTDVVYFDGSDPYRMHNYYSYLYNRTVFEVLEEKRGKGEAVVFARSATSGGQQFPVHWGGDSTATFESMAESLRGGLSLCLSGFSFWSHDIGGFEQTAPASVYKRWCAFGLLSSHSRLHGSSSYRVPWLFDEEAVDVLRFFTNLKCRLMPYLFEMARVAHETGVPMMRAMLVEFPDDPACDTLDRQYMLGDHLLVAPVFSADGKVDYYLPAGRWTHFLTGEVVEGGRWVREQHGFLSLPLLVRPNSVLAVGANDQKPDYDYADGVTLHVFELEEGATAMARVPTVQGGTAFTVRVSREGRRIEVILEGDASHWSVLLRGFRQLQGVVGGAASVEELGVRVTPGSGVHRLSLLL</sequence>
<dbReference type="EC" id="3.2.1.177" evidence="5"/>
<dbReference type="Pfam" id="PF01055">
    <property type="entry name" value="Glyco_hydro_31_2nd"/>
    <property type="match status" value="1"/>
</dbReference>
<dbReference type="CDD" id="cd14752">
    <property type="entry name" value="GH31_N"/>
    <property type="match status" value="1"/>
</dbReference>
<dbReference type="SUPFAM" id="SSF74650">
    <property type="entry name" value="Galactose mutarotase-like"/>
    <property type="match status" value="1"/>
</dbReference>
<dbReference type="PANTHER" id="PTHR43053:SF4">
    <property type="entry name" value="MYOGENESIS-REGULATING GLYCOSIDASE"/>
    <property type="match status" value="1"/>
</dbReference>
<dbReference type="Pfam" id="PF13802">
    <property type="entry name" value="Gal_mutarotas_2"/>
    <property type="match status" value="1"/>
</dbReference>
<dbReference type="PANTHER" id="PTHR43053">
    <property type="entry name" value="GLYCOSIDASE FAMILY 31"/>
    <property type="match status" value="1"/>
</dbReference>
<dbReference type="Gene3D" id="2.60.40.1760">
    <property type="entry name" value="glycosyl hydrolase (family 31)"/>
    <property type="match status" value="1"/>
</dbReference>
<proteinExistence type="inferred from homology"/>
<dbReference type="SUPFAM" id="SSF117125">
    <property type="entry name" value="Putative glucosidase YicI, C-terminal domain"/>
    <property type="match status" value="1"/>
</dbReference>
<evidence type="ECO:0000313" key="10">
    <source>
        <dbReference type="EMBL" id="HGS20534.1"/>
    </source>
</evidence>
<evidence type="ECO:0000259" key="7">
    <source>
        <dbReference type="Pfam" id="PF01055"/>
    </source>
</evidence>
<dbReference type="CDD" id="cd06593">
    <property type="entry name" value="GH31_xylosidase_YicI"/>
    <property type="match status" value="1"/>
</dbReference>
<dbReference type="NCBIfam" id="NF007940">
    <property type="entry name" value="PRK10658.1"/>
    <property type="match status" value="1"/>
</dbReference>
<dbReference type="InterPro" id="IPR013780">
    <property type="entry name" value="Glyco_hydro_b"/>
</dbReference>
<dbReference type="FunFam" id="3.20.20.80:FF:000053">
    <property type="entry name" value="Alpha-xylosidase YicI"/>
    <property type="match status" value="1"/>
</dbReference>
<dbReference type="EMBL" id="DSYK01000081">
    <property type="protein sequence ID" value="HGS20534.1"/>
    <property type="molecule type" value="Genomic_DNA"/>
</dbReference>
<dbReference type="InterPro" id="IPR000322">
    <property type="entry name" value="Glyco_hydro_31_TIM"/>
</dbReference>
<feature type="domain" description="Glycoside hydrolase family 31 TIM barrel" evidence="7">
    <location>
        <begin position="259"/>
        <end position="573"/>
    </location>
</feature>
<dbReference type="SUPFAM" id="SSF51011">
    <property type="entry name" value="Glycosyl hydrolase domain"/>
    <property type="match status" value="1"/>
</dbReference>
<comment type="catalytic activity">
    <reaction evidence="4">
        <text>Hydrolysis of terminal, non-reducing alpha-D-xylose residues with release of alpha-D-xylose.</text>
        <dbReference type="EC" id="3.2.1.177"/>
    </reaction>
</comment>
<keyword evidence="2 6" id="KW-0378">Hydrolase</keyword>
<dbReference type="InterPro" id="IPR011013">
    <property type="entry name" value="Gal_mutarotase_sf_dom"/>
</dbReference>
<dbReference type="GO" id="GO:0005975">
    <property type="term" value="P:carbohydrate metabolic process"/>
    <property type="evidence" value="ECO:0007669"/>
    <property type="project" value="InterPro"/>
</dbReference>
<dbReference type="InterPro" id="IPR017853">
    <property type="entry name" value="GH"/>
</dbReference>
<evidence type="ECO:0000256" key="4">
    <source>
        <dbReference type="ARBA" id="ARBA00052064"/>
    </source>
</evidence>
<evidence type="ECO:0000256" key="6">
    <source>
        <dbReference type="RuleBase" id="RU361185"/>
    </source>
</evidence>
<protein>
    <recommendedName>
        <fullName evidence="5">alpha-D-xyloside xylohydrolase</fullName>
        <ecNumber evidence="5">3.2.1.177</ecNumber>
    </recommendedName>
</protein>
<comment type="caution">
    <text evidence="10">The sequence shown here is derived from an EMBL/GenBank/DDBJ whole genome shotgun (WGS) entry which is preliminary data.</text>
</comment>
<evidence type="ECO:0000256" key="2">
    <source>
        <dbReference type="ARBA" id="ARBA00022801"/>
    </source>
</evidence>
<comment type="similarity">
    <text evidence="1 6">Belongs to the glycosyl hydrolase 31 family.</text>
</comment>
<organism evidence="10">
    <name type="scientific">Anaerolinea thermolimosa</name>
    <dbReference type="NCBI Taxonomy" id="229919"/>
    <lineage>
        <taxon>Bacteria</taxon>
        <taxon>Bacillati</taxon>
        <taxon>Chloroflexota</taxon>
        <taxon>Anaerolineae</taxon>
        <taxon>Anaerolineales</taxon>
        <taxon>Anaerolineaceae</taxon>
        <taxon>Anaerolinea</taxon>
    </lineage>
</organism>
<evidence type="ECO:0000256" key="1">
    <source>
        <dbReference type="ARBA" id="ARBA00007806"/>
    </source>
</evidence>
<keyword evidence="3 6" id="KW-0326">Glycosidase</keyword>
<feature type="domain" description="Glycosyl hydrolase family 31 C-terminal" evidence="9">
    <location>
        <begin position="582"/>
        <end position="667"/>
    </location>
</feature>